<name>A0A2J8AJU8_9CHLO</name>
<comment type="caution">
    <text evidence="2">The sequence shown here is derived from an EMBL/GenBank/DDBJ whole genome shotgun (WGS) entry which is preliminary data.</text>
</comment>
<accession>A0A2J8AJU8</accession>
<reference evidence="2 3" key="1">
    <citation type="journal article" date="2017" name="Mol. Biol. Evol.">
        <title>The 4-celled Tetrabaena socialis nuclear genome reveals the essential components for genetic control of cell number at the origin of multicellularity in the volvocine lineage.</title>
        <authorList>
            <person name="Featherston J."/>
            <person name="Arakaki Y."/>
            <person name="Hanschen E.R."/>
            <person name="Ferris P.J."/>
            <person name="Michod R.E."/>
            <person name="Olson B.J.S.C."/>
            <person name="Nozaki H."/>
            <person name="Durand P.M."/>
        </authorList>
    </citation>
    <scope>NUCLEOTIDE SEQUENCE [LARGE SCALE GENOMIC DNA]</scope>
    <source>
        <strain evidence="2 3">NIES-571</strain>
    </source>
</reference>
<feature type="region of interest" description="Disordered" evidence="1">
    <location>
        <begin position="127"/>
        <end position="156"/>
    </location>
</feature>
<evidence type="ECO:0000256" key="1">
    <source>
        <dbReference type="SAM" id="MobiDB-lite"/>
    </source>
</evidence>
<organism evidence="2 3">
    <name type="scientific">Tetrabaena socialis</name>
    <dbReference type="NCBI Taxonomy" id="47790"/>
    <lineage>
        <taxon>Eukaryota</taxon>
        <taxon>Viridiplantae</taxon>
        <taxon>Chlorophyta</taxon>
        <taxon>core chlorophytes</taxon>
        <taxon>Chlorophyceae</taxon>
        <taxon>CS clade</taxon>
        <taxon>Chlamydomonadales</taxon>
        <taxon>Tetrabaenaceae</taxon>
        <taxon>Tetrabaena</taxon>
    </lineage>
</organism>
<dbReference type="EMBL" id="PGGS01000004">
    <property type="protein sequence ID" value="PNH12788.1"/>
    <property type="molecule type" value="Genomic_DNA"/>
</dbReference>
<feature type="region of interest" description="Disordered" evidence="1">
    <location>
        <begin position="1"/>
        <end position="56"/>
    </location>
</feature>
<keyword evidence="3" id="KW-1185">Reference proteome</keyword>
<protein>
    <submittedName>
        <fullName evidence="2">Uncharacterized protein</fullName>
    </submittedName>
</protein>
<dbReference type="Proteomes" id="UP000236333">
    <property type="component" value="Unassembled WGS sequence"/>
</dbReference>
<evidence type="ECO:0000313" key="3">
    <source>
        <dbReference type="Proteomes" id="UP000236333"/>
    </source>
</evidence>
<proteinExistence type="predicted"/>
<evidence type="ECO:0000313" key="2">
    <source>
        <dbReference type="EMBL" id="PNH12788.1"/>
    </source>
</evidence>
<sequence length="156" mass="15558">MAPASGRASLIGGTLPLSALPVQRRPSSNRTCTNTGDEPSDSDGPSGNETEGGALFALSSKPGSARFRGLRASAEPAMVIAKRQTVTINGVGSVSTAIGLAQHPQQPQGMRGCARPLSASAVVRSQSSLSVTGQGAPTAFGAASKSRAAKDPSTNG</sequence>
<dbReference type="AlphaFoldDB" id="A0A2J8AJU8"/>
<feature type="compositionally biased region" description="Polar residues" evidence="1">
    <location>
        <begin position="25"/>
        <end position="49"/>
    </location>
</feature>
<gene>
    <name evidence="2" type="ORF">TSOC_000273</name>
</gene>